<dbReference type="AlphaFoldDB" id="A0A085WJF3"/>
<comment type="caution">
    <text evidence="2">The sequence shown here is derived from an EMBL/GenBank/DDBJ whole genome shotgun (WGS) entry which is preliminary data.</text>
</comment>
<dbReference type="STRING" id="394096.DB31_8299"/>
<dbReference type="EMBL" id="JMCB01000007">
    <property type="protein sequence ID" value="KFE67816.1"/>
    <property type="molecule type" value="Genomic_DNA"/>
</dbReference>
<name>A0A085WJF3_9BACT</name>
<keyword evidence="3" id="KW-1185">Reference proteome</keyword>
<evidence type="ECO:0000256" key="1">
    <source>
        <dbReference type="SAM" id="MobiDB-lite"/>
    </source>
</evidence>
<dbReference type="RefSeq" id="WP_044190772.1">
    <property type="nucleotide sequence ID" value="NZ_JMCB01000007.1"/>
</dbReference>
<dbReference type="OrthoDB" id="6021991at2"/>
<evidence type="ECO:0000313" key="3">
    <source>
        <dbReference type="Proteomes" id="UP000028725"/>
    </source>
</evidence>
<accession>A0A085WJF3</accession>
<gene>
    <name evidence="2" type="ORF">DB31_8299</name>
</gene>
<sequence>MMNEQIVGKGADADPANRPGIPMETEPAPLAGAQMPIEPQKSDYPVLMHGGKQKMPPVFGTASPPKALSGLIRKAAYKYPDHWARHWMMLMMADRVDSWEHNLRRVLPLAAVVLVGGLTYKLIRR</sequence>
<proteinExistence type="predicted"/>
<evidence type="ECO:0000313" key="2">
    <source>
        <dbReference type="EMBL" id="KFE67816.1"/>
    </source>
</evidence>
<dbReference type="Proteomes" id="UP000028725">
    <property type="component" value="Unassembled WGS sequence"/>
</dbReference>
<reference evidence="2 3" key="1">
    <citation type="submission" date="2014-04" db="EMBL/GenBank/DDBJ databases">
        <title>Genome assembly of Hyalangium minutum DSM 14724.</title>
        <authorList>
            <person name="Sharma G."/>
            <person name="Subramanian S."/>
        </authorList>
    </citation>
    <scope>NUCLEOTIDE SEQUENCE [LARGE SCALE GENOMIC DNA]</scope>
    <source>
        <strain evidence="2 3">DSM 14724</strain>
    </source>
</reference>
<protein>
    <submittedName>
        <fullName evidence="2">Uncharacterized protein</fullName>
    </submittedName>
</protein>
<feature type="region of interest" description="Disordered" evidence="1">
    <location>
        <begin position="1"/>
        <end position="36"/>
    </location>
</feature>
<organism evidence="2 3">
    <name type="scientific">Hyalangium minutum</name>
    <dbReference type="NCBI Taxonomy" id="394096"/>
    <lineage>
        <taxon>Bacteria</taxon>
        <taxon>Pseudomonadati</taxon>
        <taxon>Myxococcota</taxon>
        <taxon>Myxococcia</taxon>
        <taxon>Myxococcales</taxon>
        <taxon>Cystobacterineae</taxon>
        <taxon>Archangiaceae</taxon>
        <taxon>Hyalangium</taxon>
    </lineage>
</organism>